<accession>A0A7J7UPV9</accession>
<comment type="similarity">
    <text evidence="1">Belongs to the peptidase C1 family.</text>
</comment>
<feature type="compositionally biased region" description="Gly residues" evidence="2">
    <location>
        <begin position="253"/>
        <end position="263"/>
    </location>
</feature>
<dbReference type="VEuPathDB" id="HostDB:LOC118667617"/>
<evidence type="ECO:0000256" key="3">
    <source>
        <dbReference type="SAM" id="SignalP"/>
    </source>
</evidence>
<dbReference type="Pfam" id="PF00112">
    <property type="entry name" value="Peptidase_C1"/>
    <property type="match status" value="1"/>
</dbReference>
<comment type="caution">
    <text evidence="5">The sequence shown here is derived from an EMBL/GenBank/DDBJ whole genome shotgun (WGS) entry which is preliminary data.</text>
</comment>
<keyword evidence="3" id="KW-0732">Signal</keyword>
<dbReference type="Gene3D" id="3.90.70.10">
    <property type="entry name" value="Cysteine proteinases"/>
    <property type="match status" value="1"/>
</dbReference>
<dbReference type="GO" id="GO:0006508">
    <property type="term" value="P:proteolysis"/>
    <property type="evidence" value="ECO:0007669"/>
    <property type="project" value="InterPro"/>
</dbReference>
<gene>
    <name evidence="5" type="ORF">mMyoMyo1_008698</name>
</gene>
<organism evidence="5 6">
    <name type="scientific">Myotis myotis</name>
    <name type="common">Greater mouse-eared bat</name>
    <name type="synonym">Vespertilio myotis</name>
    <dbReference type="NCBI Taxonomy" id="51298"/>
    <lineage>
        <taxon>Eukaryota</taxon>
        <taxon>Metazoa</taxon>
        <taxon>Chordata</taxon>
        <taxon>Craniata</taxon>
        <taxon>Vertebrata</taxon>
        <taxon>Euteleostomi</taxon>
        <taxon>Mammalia</taxon>
        <taxon>Eutheria</taxon>
        <taxon>Laurasiatheria</taxon>
        <taxon>Chiroptera</taxon>
        <taxon>Yangochiroptera</taxon>
        <taxon>Vespertilionidae</taxon>
        <taxon>Myotis</taxon>
    </lineage>
</organism>
<dbReference type="InterPro" id="IPR038765">
    <property type="entry name" value="Papain-like_cys_pep_sf"/>
</dbReference>
<evidence type="ECO:0000259" key="4">
    <source>
        <dbReference type="Pfam" id="PF00112"/>
    </source>
</evidence>
<reference evidence="5 6" key="1">
    <citation type="journal article" date="2020" name="Nature">
        <title>Six reference-quality genomes reveal evolution of bat adaptations.</title>
        <authorList>
            <person name="Jebb D."/>
            <person name="Huang Z."/>
            <person name="Pippel M."/>
            <person name="Hughes G.M."/>
            <person name="Lavrichenko K."/>
            <person name="Devanna P."/>
            <person name="Winkler S."/>
            <person name="Jermiin L.S."/>
            <person name="Skirmuntt E.C."/>
            <person name="Katzourakis A."/>
            <person name="Burkitt-Gray L."/>
            <person name="Ray D.A."/>
            <person name="Sullivan K.A.M."/>
            <person name="Roscito J.G."/>
            <person name="Kirilenko B.M."/>
            <person name="Davalos L.M."/>
            <person name="Corthals A.P."/>
            <person name="Power M.L."/>
            <person name="Jones G."/>
            <person name="Ransome R.D."/>
            <person name="Dechmann D.K.N."/>
            <person name="Locatelli A.G."/>
            <person name="Puechmaille S.J."/>
            <person name="Fedrigo O."/>
            <person name="Jarvis E.D."/>
            <person name="Hiller M."/>
            <person name="Vernes S.C."/>
            <person name="Myers E.W."/>
            <person name="Teeling E.C."/>
        </authorList>
    </citation>
    <scope>NUCLEOTIDE SEQUENCE [LARGE SCALE GENOMIC DNA]</scope>
    <source>
        <strain evidence="5">MMyoMyo1</strain>
        <tissue evidence="5">Flight muscle</tissue>
    </source>
</reference>
<dbReference type="InterPro" id="IPR013128">
    <property type="entry name" value="Peptidase_C1A"/>
</dbReference>
<dbReference type="PANTHER" id="PTHR12411">
    <property type="entry name" value="CYSTEINE PROTEASE FAMILY C1-RELATED"/>
    <property type="match status" value="1"/>
</dbReference>
<sequence length="263" mass="29616">MNASVFLMLLCLGIASAAPTVDHSLDAEANKLIAIPRTIVGVNEERCRRAVCEERMKMTELHSQEHSGGEVAGMTNKEFRRMVNGFQNQEPGMGKRSGPHLAVDWREKGRVAPVKSQCNWCPKDVPENWQTHLLSEQNLVDCSRAQGNEGCRGGLMDSAFHHTQSRIQFQSQKVFLENRFNFIQIRNICLSAKPPPNKVILWTNEQNFLLKNFKDSKRKLHISLMVIDQKLHNQEVSTSDLATRCPDHSLQRTGGGGASQSPW</sequence>
<evidence type="ECO:0000313" key="6">
    <source>
        <dbReference type="Proteomes" id="UP000527355"/>
    </source>
</evidence>
<dbReference type="InterPro" id="IPR000668">
    <property type="entry name" value="Peptidase_C1A_C"/>
</dbReference>
<dbReference type="Proteomes" id="UP000527355">
    <property type="component" value="Unassembled WGS sequence"/>
</dbReference>
<dbReference type="EMBL" id="JABWUV010000012">
    <property type="protein sequence ID" value="KAF6314923.1"/>
    <property type="molecule type" value="Genomic_DNA"/>
</dbReference>
<feature type="domain" description="Peptidase C1A papain C-terminal" evidence="4">
    <location>
        <begin position="131"/>
        <end position="170"/>
    </location>
</feature>
<feature type="region of interest" description="Disordered" evidence="2">
    <location>
        <begin position="242"/>
        <end position="263"/>
    </location>
</feature>
<feature type="chain" id="PRO_5029521043" description="Peptidase C1A papain C-terminal domain-containing protein" evidence="3">
    <location>
        <begin position="18"/>
        <end position="263"/>
    </location>
</feature>
<dbReference type="GO" id="GO:0008234">
    <property type="term" value="F:cysteine-type peptidase activity"/>
    <property type="evidence" value="ECO:0007669"/>
    <property type="project" value="InterPro"/>
</dbReference>
<keyword evidence="6" id="KW-1185">Reference proteome</keyword>
<dbReference type="AlphaFoldDB" id="A0A7J7UPV9"/>
<dbReference type="SUPFAM" id="SSF54001">
    <property type="entry name" value="Cysteine proteinases"/>
    <property type="match status" value="1"/>
</dbReference>
<name>A0A7J7UPV9_MYOMY</name>
<evidence type="ECO:0000313" key="5">
    <source>
        <dbReference type="EMBL" id="KAF6314923.1"/>
    </source>
</evidence>
<evidence type="ECO:0000256" key="1">
    <source>
        <dbReference type="ARBA" id="ARBA00008455"/>
    </source>
</evidence>
<evidence type="ECO:0000256" key="2">
    <source>
        <dbReference type="SAM" id="MobiDB-lite"/>
    </source>
</evidence>
<protein>
    <recommendedName>
        <fullName evidence="4">Peptidase C1A papain C-terminal domain-containing protein</fullName>
    </recommendedName>
</protein>
<feature type="signal peptide" evidence="3">
    <location>
        <begin position="1"/>
        <end position="17"/>
    </location>
</feature>
<proteinExistence type="inferred from homology"/>